<protein>
    <submittedName>
        <fullName evidence="1">Uncharacterized protein</fullName>
    </submittedName>
</protein>
<proteinExistence type="predicted"/>
<organism evidence="1 2">
    <name type="scientific">Eumeta variegata</name>
    <name type="common">Bagworm moth</name>
    <name type="synonym">Eumeta japonica</name>
    <dbReference type="NCBI Taxonomy" id="151549"/>
    <lineage>
        <taxon>Eukaryota</taxon>
        <taxon>Metazoa</taxon>
        <taxon>Ecdysozoa</taxon>
        <taxon>Arthropoda</taxon>
        <taxon>Hexapoda</taxon>
        <taxon>Insecta</taxon>
        <taxon>Pterygota</taxon>
        <taxon>Neoptera</taxon>
        <taxon>Endopterygota</taxon>
        <taxon>Lepidoptera</taxon>
        <taxon>Glossata</taxon>
        <taxon>Ditrysia</taxon>
        <taxon>Tineoidea</taxon>
        <taxon>Psychidae</taxon>
        <taxon>Oiketicinae</taxon>
        <taxon>Eumeta</taxon>
    </lineage>
</organism>
<evidence type="ECO:0000313" key="1">
    <source>
        <dbReference type="EMBL" id="GBP48291.1"/>
    </source>
</evidence>
<dbReference type="AlphaFoldDB" id="A0A4C1WB55"/>
<keyword evidence="2" id="KW-1185">Reference proteome</keyword>
<accession>A0A4C1WB55</accession>
<comment type="caution">
    <text evidence="1">The sequence shown here is derived from an EMBL/GenBank/DDBJ whole genome shotgun (WGS) entry which is preliminary data.</text>
</comment>
<dbReference type="Proteomes" id="UP000299102">
    <property type="component" value="Unassembled WGS sequence"/>
</dbReference>
<dbReference type="EMBL" id="BGZK01000521">
    <property type="protein sequence ID" value="GBP48291.1"/>
    <property type="molecule type" value="Genomic_DNA"/>
</dbReference>
<name>A0A4C1WB55_EUMVA</name>
<evidence type="ECO:0000313" key="2">
    <source>
        <dbReference type="Proteomes" id="UP000299102"/>
    </source>
</evidence>
<reference evidence="1 2" key="1">
    <citation type="journal article" date="2019" name="Commun. Biol.">
        <title>The bagworm genome reveals a unique fibroin gene that provides high tensile strength.</title>
        <authorList>
            <person name="Kono N."/>
            <person name="Nakamura H."/>
            <person name="Ohtoshi R."/>
            <person name="Tomita M."/>
            <person name="Numata K."/>
            <person name="Arakawa K."/>
        </authorList>
    </citation>
    <scope>NUCLEOTIDE SEQUENCE [LARGE SCALE GENOMIC DNA]</scope>
</reference>
<gene>
    <name evidence="1" type="ORF">EVAR_34784_1</name>
</gene>
<sequence length="66" mass="7475">MRRSIVTNPLHASSPRTWPFNRLTCQLNEFDSSLPICQFRSKANKALSALRKSPSTITIASVGWER</sequence>